<reference evidence="1" key="1">
    <citation type="journal article" date="2019" name="bioRxiv">
        <title>The Genome of the Zebra Mussel, Dreissena polymorpha: A Resource for Invasive Species Research.</title>
        <authorList>
            <person name="McCartney M.A."/>
            <person name="Auch B."/>
            <person name="Kono T."/>
            <person name="Mallez S."/>
            <person name="Zhang Y."/>
            <person name="Obille A."/>
            <person name="Becker A."/>
            <person name="Abrahante J.E."/>
            <person name="Garbe J."/>
            <person name="Badalamenti J.P."/>
            <person name="Herman A."/>
            <person name="Mangelson H."/>
            <person name="Liachko I."/>
            <person name="Sullivan S."/>
            <person name="Sone E.D."/>
            <person name="Koren S."/>
            <person name="Silverstein K.A.T."/>
            <person name="Beckman K.B."/>
            <person name="Gohl D.M."/>
        </authorList>
    </citation>
    <scope>NUCLEOTIDE SEQUENCE</scope>
    <source>
        <strain evidence="1">Duluth1</strain>
        <tissue evidence="1">Whole animal</tissue>
    </source>
</reference>
<proteinExistence type="predicted"/>
<evidence type="ECO:0000313" key="1">
    <source>
        <dbReference type="EMBL" id="KAH3837267.1"/>
    </source>
</evidence>
<sequence length="50" mass="5227">MTGKKDGVVAMLHQHSSALVGDALCGPPHCTSNIPVSQGSTLIEVLFQNH</sequence>
<accession>A0A9D4KDD5</accession>
<keyword evidence="2" id="KW-1185">Reference proteome</keyword>
<evidence type="ECO:0000313" key="2">
    <source>
        <dbReference type="Proteomes" id="UP000828390"/>
    </source>
</evidence>
<reference evidence="1" key="2">
    <citation type="submission" date="2020-11" db="EMBL/GenBank/DDBJ databases">
        <authorList>
            <person name="McCartney M.A."/>
            <person name="Auch B."/>
            <person name="Kono T."/>
            <person name="Mallez S."/>
            <person name="Becker A."/>
            <person name="Gohl D.M."/>
            <person name="Silverstein K.A.T."/>
            <person name="Koren S."/>
            <person name="Bechman K.B."/>
            <person name="Herman A."/>
            <person name="Abrahante J.E."/>
            <person name="Garbe J."/>
        </authorList>
    </citation>
    <scope>NUCLEOTIDE SEQUENCE</scope>
    <source>
        <strain evidence="1">Duluth1</strain>
        <tissue evidence="1">Whole animal</tissue>
    </source>
</reference>
<protein>
    <submittedName>
        <fullName evidence="1">Uncharacterized protein</fullName>
    </submittedName>
</protein>
<comment type="caution">
    <text evidence="1">The sequence shown here is derived from an EMBL/GenBank/DDBJ whole genome shotgun (WGS) entry which is preliminary data.</text>
</comment>
<dbReference type="Proteomes" id="UP000828390">
    <property type="component" value="Unassembled WGS sequence"/>
</dbReference>
<name>A0A9D4KDD5_DREPO</name>
<dbReference type="EMBL" id="JAIWYP010000004">
    <property type="protein sequence ID" value="KAH3837267.1"/>
    <property type="molecule type" value="Genomic_DNA"/>
</dbReference>
<organism evidence="1 2">
    <name type="scientific">Dreissena polymorpha</name>
    <name type="common">Zebra mussel</name>
    <name type="synonym">Mytilus polymorpha</name>
    <dbReference type="NCBI Taxonomy" id="45954"/>
    <lineage>
        <taxon>Eukaryota</taxon>
        <taxon>Metazoa</taxon>
        <taxon>Spiralia</taxon>
        <taxon>Lophotrochozoa</taxon>
        <taxon>Mollusca</taxon>
        <taxon>Bivalvia</taxon>
        <taxon>Autobranchia</taxon>
        <taxon>Heteroconchia</taxon>
        <taxon>Euheterodonta</taxon>
        <taxon>Imparidentia</taxon>
        <taxon>Neoheterodontei</taxon>
        <taxon>Myida</taxon>
        <taxon>Dreissenoidea</taxon>
        <taxon>Dreissenidae</taxon>
        <taxon>Dreissena</taxon>
    </lineage>
</organism>
<dbReference type="AlphaFoldDB" id="A0A9D4KDD5"/>
<gene>
    <name evidence="1" type="ORF">DPMN_110650</name>
</gene>